<name>A0A8J6BJR9_ZIZPA</name>
<dbReference type="PANTHER" id="PTHR36886">
    <property type="entry name" value="PROTEIN FRIGIDA-ESSENTIAL 1"/>
    <property type="match status" value="1"/>
</dbReference>
<dbReference type="Pfam" id="PF00642">
    <property type="entry name" value="zf-CCCH"/>
    <property type="match status" value="1"/>
</dbReference>
<protein>
    <recommendedName>
        <fullName evidence="3">C3H1-type domain-containing protein</fullName>
    </recommendedName>
</protein>
<dbReference type="SMART" id="SM00356">
    <property type="entry name" value="ZnF_C3H1"/>
    <property type="match status" value="1"/>
</dbReference>
<dbReference type="Pfam" id="PF23030">
    <property type="entry name" value="SCAF11-like_C"/>
    <property type="match status" value="1"/>
</dbReference>
<dbReference type="EMBL" id="JAAALK010000082">
    <property type="protein sequence ID" value="KAG8086005.1"/>
    <property type="molecule type" value="Genomic_DNA"/>
</dbReference>
<evidence type="ECO:0000256" key="2">
    <source>
        <dbReference type="SAM" id="MobiDB-lite"/>
    </source>
</evidence>
<proteinExistence type="predicted"/>
<sequence length="726" mass="79676">MAGAGRGAGPRGGWPATDEAAEAERVGVGSKRARDPLSANDSFVLLCGRSDWGMVLGHGGLKRCVVIGGQYFGIQLFRMDGIFLLITADGLLQMFAYDIGSTIYKCFIGSIAGEKKLTLQPHSNDIIMKKAGHVHVLPNIDGTSRTGGLYIHDIHDSESSPDPNALSSQHRFGSSSPGGDFKNNTKKPTKICIFYAQGRCRRGKSCSFLHEGEVSGFENEGSKEGKAGLLARVCHGNHKDTREGSQIQHLSNLEGSQFRNSVGSSQDEIYRTHVHAYGEHTRGLTHPIDEHNSHMLKASHDFKIDDSLSTKPTATINEVVQLPVFQEKNHGPYFMGHQIGLTTSSCLDDRGDFSRLHLDGGKLQFDVFKGDNSRDSHLSRSYLEVNPLNPDHHYQPFDSTTSFGPYQYSKNSSAYGGVTENLPYKYQEEKGSSHASYNLNSLTGFRNPGHDSCAYSMVNPALPATCHPGTLHLLQLTPGKDARHHKDVDFDKGGTSRSTLLVNSSPQPVVASPKQLYPVKDEVWITSVPFVPSFDFPASTSPSKSQYDALLNGIGPHKVKSLNNLKSSNISCSISSQYGDRNAIREGSLEKSLACHDKLARNVSAKGSHVFASLISCGRGHSSSLDGDNKVKTCERKNDAALNNEKARDFRFHLVEHVKELVKPIWKERKLSKDAHKLIVKKSVDKVFASLDEIPDTKESISKYITTFGSKIERLVMAYVDLHHTS</sequence>
<dbReference type="PROSITE" id="PS50103">
    <property type="entry name" value="ZF_C3H1"/>
    <property type="match status" value="1"/>
</dbReference>
<evidence type="ECO:0000313" key="4">
    <source>
        <dbReference type="EMBL" id="KAG8086005.1"/>
    </source>
</evidence>
<evidence type="ECO:0000256" key="1">
    <source>
        <dbReference type="PROSITE-ProRule" id="PRU00723"/>
    </source>
</evidence>
<dbReference type="InterPro" id="IPR057031">
    <property type="entry name" value="SFR19-like_C"/>
</dbReference>
<dbReference type="PANTHER" id="PTHR36886:SF3">
    <property type="entry name" value="PROTEIN FRIGIDA-ESSENTIAL 1"/>
    <property type="match status" value="1"/>
</dbReference>
<dbReference type="Proteomes" id="UP000729402">
    <property type="component" value="Unassembled WGS sequence"/>
</dbReference>
<comment type="caution">
    <text evidence="4">The sequence shown here is derived from an EMBL/GenBank/DDBJ whole genome shotgun (WGS) entry which is preliminary data.</text>
</comment>
<feature type="zinc finger region" description="C3H1-type" evidence="1">
    <location>
        <begin position="186"/>
        <end position="213"/>
    </location>
</feature>
<keyword evidence="1" id="KW-0479">Metal-binding</keyword>
<organism evidence="4 5">
    <name type="scientific">Zizania palustris</name>
    <name type="common">Northern wild rice</name>
    <dbReference type="NCBI Taxonomy" id="103762"/>
    <lineage>
        <taxon>Eukaryota</taxon>
        <taxon>Viridiplantae</taxon>
        <taxon>Streptophyta</taxon>
        <taxon>Embryophyta</taxon>
        <taxon>Tracheophyta</taxon>
        <taxon>Spermatophyta</taxon>
        <taxon>Magnoliopsida</taxon>
        <taxon>Liliopsida</taxon>
        <taxon>Poales</taxon>
        <taxon>Poaceae</taxon>
        <taxon>BOP clade</taxon>
        <taxon>Oryzoideae</taxon>
        <taxon>Oryzeae</taxon>
        <taxon>Zizaniinae</taxon>
        <taxon>Zizania</taxon>
    </lineage>
</organism>
<keyword evidence="1" id="KW-0863">Zinc-finger</keyword>
<dbReference type="GO" id="GO:0008270">
    <property type="term" value="F:zinc ion binding"/>
    <property type="evidence" value="ECO:0007669"/>
    <property type="project" value="UniProtKB-KW"/>
</dbReference>
<evidence type="ECO:0000259" key="3">
    <source>
        <dbReference type="PROSITE" id="PS50103"/>
    </source>
</evidence>
<evidence type="ECO:0000313" key="5">
    <source>
        <dbReference type="Proteomes" id="UP000729402"/>
    </source>
</evidence>
<reference evidence="4" key="1">
    <citation type="journal article" date="2021" name="bioRxiv">
        <title>Whole Genome Assembly and Annotation of Northern Wild Rice, Zizania palustris L., Supports a Whole Genome Duplication in the Zizania Genus.</title>
        <authorList>
            <person name="Haas M."/>
            <person name="Kono T."/>
            <person name="Macchietto M."/>
            <person name="Millas R."/>
            <person name="McGilp L."/>
            <person name="Shao M."/>
            <person name="Duquette J."/>
            <person name="Hirsch C.N."/>
            <person name="Kimball J."/>
        </authorList>
    </citation>
    <scope>NUCLEOTIDE SEQUENCE</scope>
    <source>
        <tissue evidence="4">Fresh leaf tissue</tissue>
    </source>
</reference>
<dbReference type="OrthoDB" id="1935339at2759"/>
<dbReference type="AlphaFoldDB" id="A0A8J6BJR9"/>
<keyword evidence="1" id="KW-0862">Zinc</keyword>
<feature type="domain" description="C3H1-type" evidence="3">
    <location>
        <begin position="186"/>
        <end position="213"/>
    </location>
</feature>
<dbReference type="InterPro" id="IPR052650">
    <property type="entry name" value="Zinc_finger_CCCH"/>
</dbReference>
<gene>
    <name evidence="4" type="ORF">GUJ93_ZPchr0010g7858</name>
</gene>
<reference evidence="4" key="2">
    <citation type="submission" date="2021-02" db="EMBL/GenBank/DDBJ databases">
        <authorList>
            <person name="Kimball J.A."/>
            <person name="Haas M.W."/>
            <person name="Macchietto M."/>
            <person name="Kono T."/>
            <person name="Duquette J."/>
            <person name="Shao M."/>
        </authorList>
    </citation>
    <scope>NUCLEOTIDE SEQUENCE</scope>
    <source>
        <tissue evidence="4">Fresh leaf tissue</tissue>
    </source>
</reference>
<accession>A0A8J6BJR9</accession>
<feature type="region of interest" description="Disordered" evidence="2">
    <location>
        <begin position="158"/>
        <end position="183"/>
    </location>
</feature>
<dbReference type="InterPro" id="IPR000571">
    <property type="entry name" value="Znf_CCCH"/>
</dbReference>
<keyword evidence="5" id="KW-1185">Reference proteome</keyword>
<feature type="compositionally biased region" description="Polar residues" evidence="2">
    <location>
        <begin position="160"/>
        <end position="177"/>
    </location>
</feature>